<dbReference type="PANTHER" id="PTHR31391">
    <property type="entry name" value="B3 DOMAIN-CONTAINING PROTEIN OS11G0197600-RELATED"/>
    <property type="match status" value="1"/>
</dbReference>
<evidence type="ECO:0000256" key="6">
    <source>
        <dbReference type="SAM" id="MobiDB-lite"/>
    </source>
</evidence>
<keyword evidence="5" id="KW-0539">Nucleus</keyword>
<feature type="compositionally biased region" description="Acidic residues" evidence="6">
    <location>
        <begin position="224"/>
        <end position="250"/>
    </location>
</feature>
<accession>A0A5S9XF57</accession>
<feature type="region of interest" description="Disordered" evidence="6">
    <location>
        <begin position="224"/>
        <end position="277"/>
    </location>
</feature>
<dbReference type="ExpressionAtlas" id="A0A5S9XF57">
    <property type="expression patterns" value="baseline and differential"/>
</dbReference>
<dbReference type="PROSITE" id="PS50863">
    <property type="entry name" value="B3"/>
    <property type="match status" value="1"/>
</dbReference>
<organism evidence="8 9">
    <name type="scientific">Arabidopsis thaliana</name>
    <name type="common">Mouse-ear cress</name>
    <dbReference type="NCBI Taxonomy" id="3702"/>
    <lineage>
        <taxon>Eukaryota</taxon>
        <taxon>Viridiplantae</taxon>
        <taxon>Streptophyta</taxon>
        <taxon>Embryophyta</taxon>
        <taxon>Tracheophyta</taxon>
        <taxon>Spermatophyta</taxon>
        <taxon>Magnoliopsida</taxon>
        <taxon>eudicotyledons</taxon>
        <taxon>Gunneridae</taxon>
        <taxon>Pentapetalae</taxon>
        <taxon>rosids</taxon>
        <taxon>malvids</taxon>
        <taxon>Brassicales</taxon>
        <taxon>Brassicaceae</taxon>
        <taxon>Camelineae</taxon>
        <taxon>Arabidopsis</taxon>
    </lineage>
</organism>
<reference evidence="8 9" key="1">
    <citation type="submission" date="2019-12" db="EMBL/GenBank/DDBJ databases">
        <authorList>
            <person name="Jiao W.-B."/>
            <person name="Schneeberger K."/>
        </authorList>
    </citation>
    <scope>NUCLEOTIDE SEQUENCE [LARGE SCALE GENOMIC DNA]</scope>
    <source>
        <strain evidence="9">cv. C24</strain>
    </source>
</reference>
<evidence type="ECO:0000313" key="8">
    <source>
        <dbReference type="EMBL" id="CAA0382947.1"/>
    </source>
</evidence>
<feature type="domain" description="TF-B3" evidence="7">
    <location>
        <begin position="130"/>
        <end position="221"/>
    </location>
</feature>
<evidence type="ECO:0000256" key="2">
    <source>
        <dbReference type="ARBA" id="ARBA00023015"/>
    </source>
</evidence>
<dbReference type="SUPFAM" id="SSF101936">
    <property type="entry name" value="DNA-binding pseudobarrel domain"/>
    <property type="match status" value="1"/>
</dbReference>
<feature type="compositionally biased region" description="Basic and acidic residues" evidence="6">
    <location>
        <begin position="251"/>
        <end position="264"/>
    </location>
</feature>
<dbReference type="Gene3D" id="2.40.330.10">
    <property type="entry name" value="DNA-binding pseudobarrel domain"/>
    <property type="match status" value="1"/>
</dbReference>
<dbReference type="GO" id="GO:0005634">
    <property type="term" value="C:nucleus"/>
    <property type="evidence" value="ECO:0007669"/>
    <property type="project" value="UniProtKB-SubCell"/>
</dbReference>
<dbReference type="CDD" id="cd10017">
    <property type="entry name" value="B3_DNA"/>
    <property type="match status" value="1"/>
</dbReference>
<dbReference type="Proteomes" id="UP000434276">
    <property type="component" value="Unassembled WGS sequence"/>
</dbReference>
<dbReference type="InterPro" id="IPR015300">
    <property type="entry name" value="DNA-bd_pseudobarrel_sf"/>
</dbReference>
<keyword evidence="3" id="KW-0238">DNA-binding</keyword>
<keyword evidence="2" id="KW-0805">Transcription regulation</keyword>
<dbReference type="Pfam" id="PF02362">
    <property type="entry name" value="B3"/>
    <property type="match status" value="1"/>
</dbReference>
<dbReference type="InterPro" id="IPR044837">
    <property type="entry name" value="REM16-like"/>
</dbReference>
<comment type="subcellular location">
    <subcellularLocation>
        <location evidence="1">Nucleus</location>
    </subcellularLocation>
</comment>
<dbReference type="PANTHER" id="PTHR31391:SF99">
    <property type="entry name" value="B3 DOMAIN-CONTAINING PROTEIN OS06G0194400"/>
    <property type="match status" value="1"/>
</dbReference>
<dbReference type="EMBL" id="CACSHJ010000089">
    <property type="protein sequence ID" value="CAA0382947.1"/>
    <property type="molecule type" value="Genomic_DNA"/>
</dbReference>
<dbReference type="AlphaFoldDB" id="A0A5S9XF57"/>
<dbReference type="OrthoDB" id="1909330at2759"/>
<evidence type="ECO:0000259" key="7">
    <source>
        <dbReference type="PROSITE" id="PS50863"/>
    </source>
</evidence>
<dbReference type="InterPro" id="IPR003340">
    <property type="entry name" value="B3_DNA-bd"/>
</dbReference>
<evidence type="ECO:0000256" key="4">
    <source>
        <dbReference type="ARBA" id="ARBA00023163"/>
    </source>
</evidence>
<name>A0A5S9XF57_ARATH</name>
<gene>
    <name evidence="8" type="ORF">C24_LOCUS13167</name>
</gene>
<dbReference type="GO" id="GO:0003677">
    <property type="term" value="F:DNA binding"/>
    <property type="evidence" value="ECO:0007669"/>
    <property type="project" value="UniProtKB-KW"/>
</dbReference>
<dbReference type="SMART" id="SM01019">
    <property type="entry name" value="B3"/>
    <property type="match status" value="1"/>
</dbReference>
<sequence length="277" mass="31554">MVESELSYEQIRLNRVEENKKRMGELNLNKLAQSLRVSSSSSSSSKPSPAKPRTMRIPVDFSEVRRSSRAKGPPPSYKEFGLEPLERRPRRSSQRRDLLNRVYASDDARMYAFDRAEKLQSSLDSEYPSFTKPMLQSHVTGGFWLGLPLPFCKAHMPKRDVIMTLVDEEEEESHAKYLAQKNGLSGGWRGFAIDHQLVDGDAVVFHLIARTTFKVYIIRVNDDANNDSDGNEVNDDDSDGNEEDRDNDIESNEKQKETVSEGRQLRSSGKRKRGGRK</sequence>
<proteinExistence type="predicted"/>
<protein>
    <recommendedName>
        <fullName evidence="7">TF-B3 domain-containing protein</fullName>
    </recommendedName>
</protein>
<feature type="compositionally biased region" description="Basic residues" evidence="6">
    <location>
        <begin position="268"/>
        <end position="277"/>
    </location>
</feature>
<evidence type="ECO:0000313" key="9">
    <source>
        <dbReference type="Proteomes" id="UP000434276"/>
    </source>
</evidence>
<evidence type="ECO:0000256" key="1">
    <source>
        <dbReference type="ARBA" id="ARBA00004123"/>
    </source>
</evidence>
<feature type="region of interest" description="Disordered" evidence="6">
    <location>
        <begin position="33"/>
        <end position="98"/>
    </location>
</feature>
<keyword evidence="4" id="KW-0804">Transcription</keyword>
<evidence type="ECO:0000256" key="5">
    <source>
        <dbReference type="ARBA" id="ARBA00023242"/>
    </source>
</evidence>
<evidence type="ECO:0000256" key="3">
    <source>
        <dbReference type="ARBA" id="ARBA00023125"/>
    </source>
</evidence>